<gene>
    <name evidence="1" type="ORF">AMAG_09381</name>
</gene>
<reference evidence="1 2" key="1">
    <citation type="submission" date="2009-11" db="EMBL/GenBank/DDBJ databases">
        <title>Annotation of Allomyces macrogynus ATCC 38327.</title>
        <authorList>
            <consortium name="The Broad Institute Genome Sequencing Platform"/>
            <person name="Russ C."/>
            <person name="Cuomo C."/>
            <person name="Burger G."/>
            <person name="Gray M.W."/>
            <person name="Holland P.W.H."/>
            <person name="King N."/>
            <person name="Lang F.B.F."/>
            <person name="Roger A.J."/>
            <person name="Ruiz-Trillo I."/>
            <person name="Young S.K."/>
            <person name="Zeng Q."/>
            <person name="Gargeya S."/>
            <person name="Fitzgerald M."/>
            <person name="Haas B."/>
            <person name="Abouelleil A."/>
            <person name="Alvarado L."/>
            <person name="Arachchi H.M."/>
            <person name="Berlin A."/>
            <person name="Chapman S.B."/>
            <person name="Gearin G."/>
            <person name="Goldberg J."/>
            <person name="Griggs A."/>
            <person name="Gujja S."/>
            <person name="Hansen M."/>
            <person name="Heiman D."/>
            <person name="Howarth C."/>
            <person name="Larimer J."/>
            <person name="Lui A."/>
            <person name="MacDonald P.J.P."/>
            <person name="McCowen C."/>
            <person name="Montmayeur A."/>
            <person name="Murphy C."/>
            <person name="Neiman D."/>
            <person name="Pearson M."/>
            <person name="Priest M."/>
            <person name="Roberts A."/>
            <person name="Saif S."/>
            <person name="Shea T."/>
            <person name="Sisk P."/>
            <person name="Stolte C."/>
            <person name="Sykes S."/>
            <person name="Wortman J."/>
            <person name="Nusbaum C."/>
            <person name="Birren B."/>
        </authorList>
    </citation>
    <scope>NUCLEOTIDE SEQUENCE [LARGE SCALE GENOMIC DNA]</scope>
    <source>
        <strain evidence="1 2">ATCC 38327</strain>
    </source>
</reference>
<keyword evidence="2" id="KW-1185">Reference proteome</keyword>
<name>A0A0L0SPE7_ALLM3</name>
<evidence type="ECO:0000313" key="2">
    <source>
        <dbReference type="Proteomes" id="UP000054350"/>
    </source>
</evidence>
<organism evidence="1 2">
    <name type="scientific">Allomyces macrogynus (strain ATCC 38327)</name>
    <name type="common">Allomyces javanicus var. macrogynus</name>
    <dbReference type="NCBI Taxonomy" id="578462"/>
    <lineage>
        <taxon>Eukaryota</taxon>
        <taxon>Fungi</taxon>
        <taxon>Fungi incertae sedis</taxon>
        <taxon>Blastocladiomycota</taxon>
        <taxon>Blastocladiomycetes</taxon>
        <taxon>Blastocladiales</taxon>
        <taxon>Blastocladiaceae</taxon>
        <taxon>Allomyces</taxon>
    </lineage>
</organism>
<dbReference type="EMBL" id="GG745344">
    <property type="protein sequence ID" value="KNE64357.1"/>
    <property type="molecule type" value="Genomic_DNA"/>
</dbReference>
<proteinExistence type="predicted"/>
<dbReference type="Proteomes" id="UP000054350">
    <property type="component" value="Unassembled WGS sequence"/>
</dbReference>
<reference evidence="2" key="2">
    <citation type="submission" date="2009-11" db="EMBL/GenBank/DDBJ databases">
        <title>The Genome Sequence of Allomyces macrogynus strain ATCC 38327.</title>
        <authorList>
            <consortium name="The Broad Institute Genome Sequencing Platform"/>
            <person name="Russ C."/>
            <person name="Cuomo C."/>
            <person name="Shea T."/>
            <person name="Young S.K."/>
            <person name="Zeng Q."/>
            <person name="Koehrsen M."/>
            <person name="Haas B."/>
            <person name="Borodovsky M."/>
            <person name="Guigo R."/>
            <person name="Alvarado L."/>
            <person name="Berlin A."/>
            <person name="Borenstein D."/>
            <person name="Chen Z."/>
            <person name="Engels R."/>
            <person name="Freedman E."/>
            <person name="Gellesch M."/>
            <person name="Goldberg J."/>
            <person name="Griggs A."/>
            <person name="Gujja S."/>
            <person name="Heiman D."/>
            <person name="Hepburn T."/>
            <person name="Howarth C."/>
            <person name="Jen D."/>
            <person name="Larson L."/>
            <person name="Lewis B."/>
            <person name="Mehta T."/>
            <person name="Park D."/>
            <person name="Pearson M."/>
            <person name="Roberts A."/>
            <person name="Saif S."/>
            <person name="Shenoy N."/>
            <person name="Sisk P."/>
            <person name="Stolte C."/>
            <person name="Sykes S."/>
            <person name="Walk T."/>
            <person name="White J."/>
            <person name="Yandava C."/>
            <person name="Burger G."/>
            <person name="Gray M.W."/>
            <person name="Holland P.W.H."/>
            <person name="King N."/>
            <person name="Lang F.B.F."/>
            <person name="Roger A.J."/>
            <person name="Ruiz-Trillo I."/>
            <person name="Lander E."/>
            <person name="Nusbaum C."/>
        </authorList>
    </citation>
    <scope>NUCLEOTIDE SEQUENCE [LARGE SCALE GENOMIC DNA]</scope>
    <source>
        <strain evidence="2">ATCC 38327</strain>
    </source>
</reference>
<dbReference type="VEuPathDB" id="FungiDB:AMAG_09381"/>
<dbReference type="AlphaFoldDB" id="A0A0L0SPE7"/>
<protein>
    <submittedName>
        <fullName evidence="1">Uncharacterized protein</fullName>
    </submittedName>
</protein>
<sequence length="139" mass="15021">MTPMAVHLGSIKRIAVFPHEGSIAAATQGHDPPASGKFTREELVPHVPLSTLLADLTHDVELDCTDEDMVDAIASHLPNLAQPVVKVNLPPNDTPTLEKYDAEFLSSFDALTVPASQIDAKIEMVQLSIEEMQSAPRQS</sequence>
<accession>A0A0L0SPE7</accession>
<evidence type="ECO:0000313" key="1">
    <source>
        <dbReference type="EMBL" id="KNE64357.1"/>
    </source>
</evidence>